<protein>
    <submittedName>
        <fullName evidence="1">Endonuclease/exonuclease/phosphatase</fullName>
    </submittedName>
</protein>
<dbReference type="SUPFAM" id="SSF56219">
    <property type="entry name" value="DNase I-like"/>
    <property type="match status" value="1"/>
</dbReference>
<keyword evidence="1" id="KW-0255">Endonuclease</keyword>
<evidence type="ECO:0000313" key="2">
    <source>
        <dbReference type="Proteomes" id="UP000177870"/>
    </source>
</evidence>
<evidence type="ECO:0000313" key="1">
    <source>
        <dbReference type="EMBL" id="AOX03612.1"/>
    </source>
</evidence>
<dbReference type="Gene3D" id="3.60.10.10">
    <property type="entry name" value="Endonuclease/exonuclease/phosphatase"/>
    <property type="match status" value="1"/>
</dbReference>
<dbReference type="OrthoDB" id="5500612at2"/>
<dbReference type="GO" id="GO:0004527">
    <property type="term" value="F:exonuclease activity"/>
    <property type="evidence" value="ECO:0007669"/>
    <property type="project" value="UniProtKB-KW"/>
</dbReference>
<name>A0A1D8U143_9CYAN</name>
<proteinExistence type="predicted"/>
<accession>A0A1D8U143</accession>
<dbReference type="EMBL" id="CP017599">
    <property type="protein sequence ID" value="AOX03612.1"/>
    <property type="molecule type" value="Genomic_DNA"/>
</dbReference>
<dbReference type="InterPro" id="IPR036691">
    <property type="entry name" value="Endo/exonu/phosph_ase_sf"/>
</dbReference>
<keyword evidence="1" id="KW-0540">Nuclease</keyword>
<reference evidence="2" key="1">
    <citation type="submission" date="2016-10" db="EMBL/GenBank/DDBJ databases">
        <title>Comparative genomics uncovers the prolific and rare metabolic potential of the cyanobacterial genus Moorea.</title>
        <authorList>
            <person name="Leao T."/>
            <person name="Castelao G."/>
            <person name="Korobeynikov A."/>
            <person name="Monroe E.A."/>
            <person name="Podell S."/>
            <person name="Glukhov E."/>
            <person name="Allen E."/>
            <person name="Gerwick W.H."/>
            <person name="Gerwick L."/>
        </authorList>
    </citation>
    <scope>NUCLEOTIDE SEQUENCE [LARGE SCALE GENOMIC DNA]</scope>
    <source>
        <strain evidence="2">PAL-8-15-08-1</strain>
    </source>
</reference>
<dbReference type="PANTHER" id="PTHR11371:SF31">
    <property type="entry name" value="EXTRACELLULAR NUCLEASE"/>
    <property type="match status" value="1"/>
</dbReference>
<dbReference type="RefSeq" id="WP_070395983.1">
    <property type="nucleotide sequence ID" value="NZ_CP017599.1"/>
</dbReference>
<keyword evidence="1" id="KW-0378">Hydrolase</keyword>
<dbReference type="KEGG" id="mpro:BJP34_33025"/>
<dbReference type="Proteomes" id="UP000177870">
    <property type="component" value="Chromosome"/>
</dbReference>
<dbReference type="GO" id="GO:0004519">
    <property type="term" value="F:endonuclease activity"/>
    <property type="evidence" value="ECO:0007669"/>
    <property type="project" value="UniProtKB-KW"/>
</dbReference>
<sequence>MSEFTPEEWVKIRETLADDPTKYGLPKREYGSVVLGSFNIRKLGRVTNRSPETWDFLAHVCKHFDLLAIQEIMDDLSGFQELKGRMGSEFGTIVSDRTGVFPNEPGLGERLGFIYNLSMVQRGEVVSDISFDRTKVLETLARNYDQINQAILPYVDYLKELDQWNSNQLGKRPNNPNVRMPVFLTFARQPFCVSFRIVGHPGTNPYEFMAVNAHLYFGNYISDRRQEFDALMAWILGRFIEHDRAYYPNFILLGDLNLDFDNPTTDRDRIEKHIKMFNAKVRGEANVNFPFLDPHPATNQVLRTNARFTETFDQIGLFNWDQRLPTYKEHSSMGENPRGPDYGVFNFVELFSDALYNRGVSELSLSEKKAFFPRFEHEVSDHLPLWLRLPLPD</sequence>
<gene>
    <name evidence="1" type="ORF">BJP34_33025</name>
</gene>
<dbReference type="AlphaFoldDB" id="A0A1D8U143"/>
<organism evidence="1 2">
    <name type="scientific">Moorena producens PAL-8-15-08-1</name>
    <dbReference type="NCBI Taxonomy" id="1458985"/>
    <lineage>
        <taxon>Bacteria</taxon>
        <taxon>Bacillati</taxon>
        <taxon>Cyanobacteriota</taxon>
        <taxon>Cyanophyceae</taxon>
        <taxon>Coleofasciculales</taxon>
        <taxon>Coleofasciculaceae</taxon>
        <taxon>Moorena</taxon>
    </lineage>
</organism>
<dbReference type="PANTHER" id="PTHR11371">
    <property type="entry name" value="DEOXYRIBONUCLEASE"/>
    <property type="match status" value="1"/>
</dbReference>
<keyword evidence="1" id="KW-0269">Exonuclease</keyword>